<organism evidence="16 17">
    <name type="scientific">Hungatella hathewayi</name>
    <dbReference type="NCBI Taxonomy" id="154046"/>
    <lineage>
        <taxon>Bacteria</taxon>
        <taxon>Bacillati</taxon>
        <taxon>Bacillota</taxon>
        <taxon>Clostridia</taxon>
        <taxon>Lachnospirales</taxon>
        <taxon>Lachnospiraceae</taxon>
        <taxon>Hungatella</taxon>
    </lineage>
</organism>
<dbReference type="PIRSF" id="PIRSF004930">
    <property type="entry name" value="Tln_factor_SUA5"/>
    <property type="match status" value="1"/>
</dbReference>
<dbReference type="GO" id="GO:0005737">
    <property type="term" value="C:cytoplasm"/>
    <property type="evidence" value="ECO:0007669"/>
    <property type="project" value="UniProtKB-SubCell"/>
</dbReference>
<evidence type="ECO:0000256" key="9">
    <source>
        <dbReference type="ARBA" id="ARBA00022741"/>
    </source>
</evidence>
<feature type="binding site" evidence="14">
    <location>
        <position position="173"/>
    </location>
    <ligand>
        <name>ATP</name>
        <dbReference type="ChEBI" id="CHEBI:30616"/>
    </ligand>
</feature>
<dbReference type="Pfam" id="PF03481">
    <property type="entry name" value="Sua5_C"/>
    <property type="match status" value="1"/>
</dbReference>
<evidence type="ECO:0000259" key="15">
    <source>
        <dbReference type="PROSITE" id="PS51163"/>
    </source>
</evidence>
<evidence type="ECO:0000256" key="13">
    <source>
        <dbReference type="PIRNR" id="PIRNR004930"/>
    </source>
</evidence>
<keyword evidence="9 13" id="KW-0547">Nucleotide-binding</keyword>
<feature type="binding site" evidence="14">
    <location>
        <position position="65"/>
    </location>
    <ligand>
        <name>L-threonine</name>
        <dbReference type="ChEBI" id="CHEBI:57926"/>
    </ligand>
</feature>
<evidence type="ECO:0000256" key="2">
    <source>
        <dbReference type="ARBA" id="ARBA00007663"/>
    </source>
</evidence>
<dbReference type="SUPFAM" id="SSF55821">
    <property type="entry name" value="YrdC/RibB"/>
    <property type="match status" value="1"/>
</dbReference>
<dbReference type="PROSITE" id="PS51163">
    <property type="entry name" value="YRDC"/>
    <property type="match status" value="1"/>
</dbReference>
<keyword evidence="5 13" id="KW-0963">Cytoplasm</keyword>
<dbReference type="Gene3D" id="3.90.870.10">
    <property type="entry name" value="DHBP synthase"/>
    <property type="match status" value="1"/>
</dbReference>
<comment type="subcellular location">
    <subcellularLocation>
        <location evidence="1 13">Cytoplasm</location>
    </subcellularLocation>
</comment>
<proteinExistence type="inferred from homology"/>
<keyword evidence="7 13" id="KW-0819">tRNA processing</keyword>
<dbReference type="EMBL" id="CYZE01000012">
    <property type="protein sequence ID" value="CUO80238.1"/>
    <property type="molecule type" value="Genomic_DNA"/>
</dbReference>
<dbReference type="GO" id="GO:0006450">
    <property type="term" value="P:regulation of translational fidelity"/>
    <property type="evidence" value="ECO:0007669"/>
    <property type="project" value="TreeGrafter"/>
</dbReference>
<evidence type="ECO:0000256" key="6">
    <source>
        <dbReference type="ARBA" id="ARBA00022679"/>
    </source>
</evidence>
<feature type="binding site" evidence="14">
    <location>
        <position position="92"/>
    </location>
    <ligand>
        <name>ATP</name>
        <dbReference type="ChEBI" id="CHEBI:30616"/>
    </ligand>
</feature>
<dbReference type="NCBIfam" id="TIGR00057">
    <property type="entry name" value="L-threonylcarbamoyladenylate synthase"/>
    <property type="match status" value="1"/>
</dbReference>
<dbReference type="InterPro" id="IPR038385">
    <property type="entry name" value="Sua5/YwlC_C"/>
</dbReference>
<dbReference type="Gene3D" id="3.40.50.11030">
    <property type="entry name" value="Threonylcarbamoyl-AMP synthase, C-terminal domain"/>
    <property type="match status" value="1"/>
</dbReference>
<evidence type="ECO:0000256" key="14">
    <source>
        <dbReference type="PIRSR" id="PIRSR004930-1"/>
    </source>
</evidence>
<dbReference type="GO" id="GO:0000049">
    <property type="term" value="F:tRNA binding"/>
    <property type="evidence" value="ECO:0007669"/>
    <property type="project" value="TreeGrafter"/>
</dbReference>
<evidence type="ECO:0000256" key="3">
    <source>
        <dbReference type="ARBA" id="ARBA00012584"/>
    </source>
</evidence>
<feature type="binding site" evidence="14">
    <location>
        <position position="171"/>
    </location>
    <ligand>
        <name>L-threonine</name>
        <dbReference type="ChEBI" id="CHEBI:57926"/>
    </ligand>
</feature>
<evidence type="ECO:0000256" key="12">
    <source>
        <dbReference type="ARBA" id="ARBA00048366"/>
    </source>
</evidence>
<feature type="binding site" evidence="14">
    <location>
        <position position="88"/>
    </location>
    <ligand>
        <name>ATP</name>
        <dbReference type="ChEBI" id="CHEBI:30616"/>
    </ligand>
</feature>
<dbReference type="InterPro" id="IPR010923">
    <property type="entry name" value="T(6)A37_SUA5"/>
</dbReference>
<sequence>MQGESPCLREASTALRSAVLEKRERRKMVTERIIIEDTHRIDAGKLERAAEILREGGLVAFPTETVYGLGANALDEEAAKKIYAAKGRPSDNPLIAHIADFSDLKPLVAEIPEAAGKLMEAFWPGPLTMIFPKSDAVPYGTTGGLDTVAVRMPSDPVAMTLIRLAGVPVAAPSANTSGRPSPTTADHVWQDMNGKIDMIVDGGPVGIGVESTIIDVSGENPVILRPGAITQEMAGEVLGMEIGLDPAITGDGPMNADVKPKAPGMKYKHYAPKADLTLVEGTPDDVVRTINHLAGKKLEAGYRVGIICTDETMELYPDGMVRSLGLRAREETIAHNLYAVLREFDDLEADYIYSESFSADHLGQAIMNRLKKAAGYHMIKGGEHVSD</sequence>
<dbReference type="PANTHER" id="PTHR17490">
    <property type="entry name" value="SUA5"/>
    <property type="match status" value="1"/>
</dbReference>
<feature type="binding site" evidence="14">
    <location>
        <position position="225"/>
    </location>
    <ligand>
        <name>ATP</name>
        <dbReference type="ChEBI" id="CHEBI:30616"/>
    </ligand>
</feature>
<comment type="catalytic activity">
    <reaction evidence="12 13">
        <text>L-threonine + hydrogencarbonate + ATP = L-threonylcarbamoyladenylate + diphosphate + H2O</text>
        <dbReference type="Rhea" id="RHEA:36407"/>
        <dbReference type="ChEBI" id="CHEBI:15377"/>
        <dbReference type="ChEBI" id="CHEBI:17544"/>
        <dbReference type="ChEBI" id="CHEBI:30616"/>
        <dbReference type="ChEBI" id="CHEBI:33019"/>
        <dbReference type="ChEBI" id="CHEBI:57926"/>
        <dbReference type="ChEBI" id="CHEBI:73682"/>
        <dbReference type="EC" id="2.7.7.87"/>
    </reaction>
</comment>
<dbReference type="Proteomes" id="UP000095651">
    <property type="component" value="Unassembled WGS sequence"/>
</dbReference>
<accession>A0A174I4C7</accession>
<evidence type="ECO:0000256" key="4">
    <source>
        <dbReference type="ARBA" id="ARBA00015492"/>
    </source>
</evidence>
<evidence type="ECO:0000256" key="7">
    <source>
        <dbReference type="ARBA" id="ARBA00022694"/>
    </source>
</evidence>
<dbReference type="InterPro" id="IPR006070">
    <property type="entry name" value="Sua5-like_dom"/>
</dbReference>
<dbReference type="AlphaFoldDB" id="A0A174I4C7"/>
<protein>
    <recommendedName>
        <fullName evidence="4 13">Threonylcarbamoyl-AMP synthase</fullName>
        <shortName evidence="13">TC-AMP synthase</shortName>
        <ecNumber evidence="3 13">2.7.7.87</ecNumber>
    </recommendedName>
    <alternativeName>
        <fullName evidence="11 13">L-threonylcarbamoyladenylate synthase</fullName>
    </alternativeName>
</protein>
<evidence type="ECO:0000256" key="5">
    <source>
        <dbReference type="ARBA" id="ARBA00022490"/>
    </source>
</evidence>
<evidence type="ECO:0000313" key="17">
    <source>
        <dbReference type="Proteomes" id="UP000095651"/>
    </source>
</evidence>
<feature type="binding site" evidence="14">
    <location>
        <position position="211"/>
    </location>
    <ligand>
        <name>L-threonine</name>
        <dbReference type="ChEBI" id="CHEBI:57926"/>
    </ligand>
</feature>
<gene>
    <name evidence="16" type="primary">rimN</name>
    <name evidence="16" type="ORF">ERS852407_03999</name>
</gene>
<evidence type="ECO:0000256" key="1">
    <source>
        <dbReference type="ARBA" id="ARBA00004496"/>
    </source>
</evidence>
<evidence type="ECO:0000256" key="8">
    <source>
        <dbReference type="ARBA" id="ARBA00022695"/>
    </source>
</evidence>
<comment type="similarity">
    <text evidence="2 13">Belongs to the SUA5 family.</text>
</comment>
<dbReference type="PANTHER" id="PTHR17490:SF16">
    <property type="entry name" value="THREONYLCARBAMOYL-AMP SYNTHASE"/>
    <property type="match status" value="1"/>
</dbReference>
<evidence type="ECO:0000256" key="10">
    <source>
        <dbReference type="ARBA" id="ARBA00022840"/>
    </source>
</evidence>
<dbReference type="InterPro" id="IPR017945">
    <property type="entry name" value="DHBP_synth_RibB-like_a/b_dom"/>
</dbReference>
<dbReference type="GO" id="GO:0003725">
    <property type="term" value="F:double-stranded RNA binding"/>
    <property type="evidence" value="ECO:0007669"/>
    <property type="project" value="UniProtKB-UniRule"/>
</dbReference>
<dbReference type="GO" id="GO:0008033">
    <property type="term" value="P:tRNA processing"/>
    <property type="evidence" value="ECO:0007669"/>
    <property type="project" value="UniProtKB-KW"/>
</dbReference>
<feature type="binding site" evidence="14">
    <location>
        <position position="97"/>
    </location>
    <ligand>
        <name>L-threonine</name>
        <dbReference type="ChEBI" id="CHEBI:57926"/>
    </ligand>
</feature>
<dbReference type="InterPro" id="IPR005145">
    <property type="entry name" value="Sua5_C"/>
</dbReference>
<dbReference type="InterPro" id="IPR050156">
    <property type="entry name" value="TC-AMP_synthase_SUA5"/>
</dbReference>
<reference evidence="16 17" key="1">
    <citation type="submission" date="2015-09" db="EMBL/GenBank/DDBJ databases">
        <authorList>
            <consortium name="Pathogen Informatics"/>
        </authorList>
    </citation>
    <scope>NUCLEOTIDE SEQUENCE [LARGE SCALE GENOMIC DNA]</scope>
    <source>
        <strain evidence="16 17">2789STDY5608850</strain>
    </source>
</reference>
<dbReference type="Pfam" id="PF01300">
    <property type="entry name" value="Sua5_yciO_yrdC"/>
    <property type="match status" value="1"/>
</dbReference>
<keyword evidence="6 13" id="KW-0808">Transferase</keyword>
<comment type="function">
    <text evidence="13">Required for the formation of a threonylcarbamoyl group on adenosine at position 37 (t(6)A37) in tRNAs that read codons beginning with adenine.</text>
</comment>
<feature type="domain" description="YrdC-like" evidence="15">
    <location>
        <begin position="43"/>
        <end position="229"/>
    </location>
</feature>
<dbReference type="GO" id="GO:0061710">
    <property type="term" value="F:L-threonylcarbamoyladenylate synthase"/>
    <property type="evidence" value="ECO:0007669"/>
    <property type="project" value="UniProtKB-EC"/>
</dbReference>
<name>A0A174I4C7_9FIRM</name>
<dbReference type="GO" id="GO:0005524">
    <property type="term" value="F:ATP binding"/>
    <property type="evidence" value="ECO:0007669"/>
    <property type="project" value="UniProtKB-UniRule"/>
</dbReference>
<keyword evidence="8 13" id="KW-0548">Nucleotidyltransferase</keyword>
<feature type="binding site" evidence="14">
    <location>
        <position position="181"/>
    </location>
    <ligand>
        <name>ATP</name>
        <dbReference type="ChEBI" id="CHEBI:30616"/>
    </ligand>
</feature>
<feature type="binding site" evidence="14">
    <location>
        <position position="270"/>
    </location>
    <ligand>
        <name>ATP</name>
        <dbReference type="ChEBI" id="CHEBI:30616"/>
    </ligand>
</feature>
<evidence type="ECO:0000256" key="11">
    <source>
        <dbReference type="ARBA" id="ARBA00029774"/>
    </source>
</evidence>
<dbReference type="EC" id="2.7.7.87" evidence="3 13"/>
<feature type="binding site" evidence="14">
    <location>
        <position position="147"/>
    </location>
    <ligand>
        <name>ATP</name>
        <dbReference type="ChEBI" id="CHEBI:30616"/>
    </ligand>
</feature>
<dbReference type="FunFam" id="3.90.870.10:FF:000008">
    <property type="entry name" value="Threonylcarbamoyl-AMP synthase"/>
    <property type="match status" value="1"/>
</dbReference>
<feature type="binding site" evidence="14">
    <location>
        <position position="151"/>
    </location>
    <ligand>
        <name>L-threonine</name>
        <dbReference type="ChEBI" id="CHEBI:57926"/>
    </ligand>
</feature>
<evidence type="ECO:0000313" key="16">
    <source>
        <dbReference type="EMBL" id="CUO80238.1"/>
    </source>
</evidence>
<keyword evidence="10 13" id="KW-0067">ATP-binding</keyword>